<proteinExistence type="predicted"/>
<gene>
    <name evidence="2" type="ORF">AX774_g5984</name>
</gene>
<comment type="caution">
    <text evidence="2">The sequence shown here is derived from an EMBL/GenBank/DDBJ whole genome shotgun (WGS) entry which is preliminary data.</text>
</comment>
<dbReference type="Proteomes" id="UP000188320">
    <property type="component" value="Unassembled WGS sequence"/>
</dbReference>
<protein>
    <submittedName>
        <fullName evidence="2">Uncharacterized protein</fullName>
    </submittedName>
</protein>
<evidence type="ECO:0000313" key="3">
    <source>
        <dbReference type="Proteomes" id="UP000188320"/>
    </source>
</evidence>
<accession>A0A1R1PHV0</accession>
<evidence type="ECO:0000313" key="2">
    <source>
        <dbReference type="EMBL" id="OMH80575.1"/>
    </source>
</evidence>
<feature type="region of interest" description="Disordered" evidence="1">
    <location>
        <begin position="335"/>
        <end position="365"/>
    </location>
</feature>
<feature type="region of interest" description="Disordered" evidence="1">
    <location>
        <begin position="610"/>
        <end position="634"/>
    </location>
</feature>
<reference evidence="3" key="1">
    <citation type="submission" date="2017-01" db="EMBL/GenBank/DDBJ databases">
        <authorList>
            <person name="Wang Y."/>
            <person name="White M."/>
            <person name="Kvist S."/>
            <person name="Moncalvo J.-M."/>
        </authorList>
    </citation>
    <scope>NUCLEOTIDE SEQUENCE [LARGE SCALE GENOMIC DNA]</scope>
    <source>
        <strain evidence="3">COL-18-3</strain>
    </source>
</reference>
<sequence length="999" mass="113750">MSVLLSISQLELKFEQIESIKNSKYDGRSKRSGYVENQQNVTPTGSLYPSARSIYSTFSLHGHDFTSMYNESIFDSIGPNIDETDPVSEIANVLLPDLIESIKNEKNEDALNILINSALMVLTQSNEFDRDTFVEIINLCVNEISGLNDDFERDCILIRMLRQSTVFMNEEIYETFMEKIFEDLCDKFIHVFSLRQEMNIEALGDMLACIRLWATMNSWMLHKRQIVLKLSAIWKLVSQIILTIREKYRESPTPICDRHSSYYELFESEGTLYKIFNRQNYFDNFEELSLKVYHMYQEQLGALERRYELYDESEIEFELVRADERENISVEIPKTNQDATSKKESAVKKQPNVLGGNKPGFKPSEVGALEAEKPQQNKERNLLSSIQRGVKNKKNALVENLDNLKKDHFKKAEGLILPSSRTSPAANIEDLFNTGTENKPKLSECELMFKRFFGTIDISERILKNFFIVGLDFFSYIYKTLSEPVQDHRTTLLETEEPGRTEMLESYYVYVHKKSTILRLWLGNNPSVYKLECLNPFGSNTYAVVDPSYKSSNNSVGGQNGTDSNSGLASFSCSKTSLGMALDNAEVNSRPSLERNLTADGVVKNTCSDTSSDFTVNSRPNDSGKLPHKKPIKHNSFPSYKSSTLFADAETSGSPDLRLFASNNRLSDLFDTPNINREKISTQNTSSLTDFDSMAPQDPSHMFEKSRVLKFFSELNSTNRVLPHRATYSFENSSLIHHNADFISTFNSIKRTTPQITIDVGFLHLTQSESGSTRDFDKNTCNFSKLFQNLKKYGNCDPDEVLLLENRTFLPSLSFGYKLNYFISNESAPSNANIYIVCVDNYLISSMQLHHVVMRAKQFGLIGVPYIDSLLKPRDSFDSIPLSSYSRINDYGGIQSNVSTHPYLRIFFFIGHVADSDDKLVQCKIAIYGSGSVGLNTGPIFDDCIVHIDSLHFLLSLTIIELHNSLSRRTNSELSHFDQRKLEIDRLVARSTTETLKLY</sequence>
<dbReference type="EMBL" id="LSSK01001146">
    <property type="protein sequence ID" value="OMH80575.1"/>
    <property type="molecule type" value="Genomic_DNA"/>
</dbReference>
<feature type="compositionally biased region" description="Polar residues" evidence="1">
    <location>
        <begin position="610"/>
        <end position="621"/>
    </location>
</feature>
<organism evidence="2 3">
    <name type="scientific">Zancudomyces culisetae</name>
    <name type="common">Gut fungus</name>
    <name type="synonym">Smittium culisetae</name>
    <dbReference type="NCBI Taxonomy" id="1213189"/>
    <lineage>
        <taxon>Eukaryota</taxon>
        <taxon>Fungi</taxon>
        <taxon>Fungi incertae sedis</taxon>
        <taxon>Zoopagomycota</taxon>
        <taxon>Kickxellomycotina</taxon>
        <taxon>Harpellomycetes</taxon>
        <taxon>Harpellales</taxon>
        <taxon>Legeriomycetaceae</taxon>
        <taxon>Zancudomyces</taxon>
    </lineage>
</organism>
<keyword evidence="3" id="KW-1185">Reference proteome</keyword>
<name>A0A1R1PHV0_ZANCU</name>
<evidence type="ECO:0000256" key="1">
    <source>
        <dbReference type="SAM" id="MobiDB-lite"/>
    </source>
</evidence>
<dbReference type="AlphaFoldDB" id="A0A1R1PHV0"/>